<evidence type="ECO:0000256" key="2">
    <source>
        <dbReference type="ARBA" id="ARBA00004496"/>
    </source>
</evidence>
<evidence type="ECO:0000256" key="1">
    <source>
        <dbReference type="ARBA" id="ARBA00004123"/>
    </source>
</evidence>
<sequence>MTAAWSLSAAQRDETARRVASNLFTMGFTKGLPISDDQALEAAISFEEKAYTAASVAATTTTGNRPLSETTKAYSRKLSEQVIELIKAGGIVAAASQDPQQCSGEELDLFGSRDFLTESSAKQALAPLLARGSSIRKVRLSTKSFGRDAATVAASALANVSATLTDVDISDIIAGDCGYWPCTACEQGRVYVPTLHSPRC</sequence>
<dbReference type="EMBL" id="BLLF01004720">
    <property type="protein sequence ID" value="GFH30131.1"/>
    <property type="molecule type" value="Genomic_DNA"/>
</dbReference>
<comment type="subcellular location">
    <subcellularLocation>
        <location evidence="2">Cytoplasm</location>
    </subcellularLocation>
    <subcellularLocation>
        <location evidence="1">Nucleus</location>
    </subcellularLocation>
</comment>
<dbReference type="InterPro" id="IPR025265">
    <property type="entry name" value="WPP_dom"/>
</dbReference>
<evidence type="ECO:0000256" key="4">
    <source>
        <dbReference type="ARBA" id="ARBA00023242"/>
    </source>
</evidence>
<gene>
    <name evidence="6" type="ORF">HaLaN_28922</name>
</gene>
<dbReference type="GO" id="GO:0005634">
    <property type="term" value="C:nucleus"/>
    <property type="evidence" value="ECO:0007669"/>
    <property type="project" value="UniProtKB-SubCell"/>
</dbReference>
<dbReference type="PANTHER" id="PTHR46761">
    <property type="entry name" value="RAN GTPASE-ACTIVATING PROTEIN 1"/>
    <property type="match status" value="1"/>
</dbReference>
<name>A0A6A0ACZ9_HAELA</name>
<dbReference type="Pfam" id="PF13943">
    <property type="entry name" value="WPP"/>
    <property type="match status" value="1"/>
</dbReference>
<dbReference type="Proteomes" id="UP000485058">
    <property type="component" value="Unassembled WGS sequence"/>
</dbReference>
<organism evidence="6 7">
    <name type="scientific">Haematococcus lacustris</name>
    <name type="common">Green alga</name>
    <name type="synonym">Haematococcus pluvialis</name>
    <dbReference type="NCBI Taxonomy" id="44745"/>
    <lineage>
        <taxon>Eukaryota</taxon>
        <taxon>Viridiplantae</taxon>
        <taxon>Chlorophyta</taxon>
        <taxon>core chlorophytes</taxon>
        <taxon>Chlorophyceae</taxon>
        <taxon>CS clade</taxon>
        <taxon>Chlamydomonadales</taxon>
        <taxon>Haematococcaceae</taxon>
        <taxon>Haematococcus</taxon>
    </lineage>
</organism>
<keyword evidence="7" id="KW-1185">Reference proteome</keyword>
<comment type="caution">
    <text evidence="6">The sequence shown here is derived from an EMBL/GenBank/DDBJ whole genome shotgun (WGS) entry which is preliminary data.</text>
</comment>
<evidence type="ECO:0000259" key="5">
    <source>
        <dbReference type="Pfam" id="PF13943"/>
    </source>
</evidence>
<keyword evidence="3" id="KW-0963">Cytoplasm</keyword>
<protein>
    <submittedName>
        <fullName evidence="6">RAN GTPase-activating 1</fullName>
    </submittedName>
</protein>
<dbReference type="InterPro" id="IPR038214">
    <property type="entry name" value="WPP_sf"/>
</dbReference>
<evidence type="ECO:0000313" key="7">
    <source>
        <dbReference type="Proteomes" id="UP000485058"/>
    </source>
</evidence>
<dbReference type="PANTHER" id="PTHR46761:SF2">
    <property type="entry name" value="RAN GTPASE-ACTIVATING PROTEIN 1"/>
    <property type="match status" value="1"/>
</dbReference>
<keyword evidence="4" id="KW-0539">Nucleus</keyword>
<dbReference type="Gene3D" id="1.10.246.200">
    <property type="entry name" value="WPP domain"/>
    <property type="match status" value="1"/>
</dbReference>
<evidence type="ECO:0000256" key="3">
    <source>
        <dbReference type="ARBA" id="ARBA00022490"/>
    </source>
</evidence>
<accession>A0A6A0ACZ9</accession>
<dbReference type="GO" id="GO:0005096">
    <property type="term" value="F:GTPase activator activity"/>
    <property type="evidence" value="ECO:0007669"/>
    <property type="project" value="InterPro"/>
</dbReference>
<feature type="domain" description="WPP" evidence="5">
    <location>
        <begin position="5"/>
        <end position="92"/>
    </location>
</feature>
<dbReference type="InterPro" id="IPR045203">
    <property type="entry name" value="RanGAP1/2"/>
</dbReference>
<evidence type="ECO:0000313" key="6">
    <source>
        <dbReference type="EMBL" id="GFH30131.1"/>
    </source>
</evidence>
<proteinExistence type="predicted"/>
<dbReference type="GO" id="GO:0005737">
    <property type="term" value="C:cytoplasm"/>
    <property type="evidence" value="ECO:0007669"/>
    <property type="project" value="UniProtKB-SubCell"/>
</dbReference>
<reference evidence="6 7" key="1">
    <citation type="submission" date="2020-02" db="EMBL/GenBank/DDBJ databases">
        <title>Draft genome sequence of Haematococcus lacustris strain NIES-144.</title>
        <authorList>
            <person name="Morimoto D."/>
            <person name="Nakagawa S."/>
            <person name="Yoshida T."/>
            <person name="Sawayama S."/>
        </authorList>
    </citation>
    <scope>NUCLEOTIDE SEQUENCE [LARGE SCALE GENOMIC DNA]</scope>
    <source>
        <strain evidence="6 7">NIES-144</strain>
    </source>
</reference>
<dbReference type="AlphaFoldDB" id="A0A6A0ACZ9"/>